<proteinExistence type="predicted"/>
<evidence type="ECO:0000313" key="1">
    <source>
        <dbReference type="EMBL" id="EKE29543.1"/>
    </source>
</evidence>
<comment type="caution">
    <text evidence="1">The sequence shown here is derived from an EMBL/GenBank/DDBJ whole genome shotgun (WGS) entry which is preliminary data.</text>
</comment>
<dbReference type="EMBL" id="AMFJ01000152">
    <property type="protein sequence ID" value="EKE29543.1"/>
    <property type="molecule type" value="Genomic_DNA"/>
</dbReference>
<sequence>METQKEDIRTIFSQADYKEELERMQLRNYHIFRKDEYKALLLRYFRFLENEIVGNIDSKLTDDCLTISLLENYVLDMEMVFTRIETTRQYTREILIRASAN</sequence>
<name>K2G2W2_9BACT</name>
<accession>K2G2W2</accession>
<reference evidence="1" key="1">
    <citation type="journal article" date="2012" name="Science">
        <title>Fermentation, hydrogen, and sulfur metabolism in multiple uncultivated bacterial phyla.</title>
        <authorList>
            <person name="Wrighton K.C."/>
            <person name="Thomas B.C."/>
            <person name="Sharon I."/>
            <person name="Miller C.S."/>
            <person name="Castelle C.J."/>
            <person name="VerBerkmoes N.C."/>
            <person name="Wilkins M.J."/>
            <person name="Hettich R.L."/>
            <person name="Lipton M.S."/>
            <person name="Williams K.H."/>
            <person name="Long P.E."/>
            <person name="Banfield J.F."/>
        </authorList>
    </citation>
    <scope>NUCLEOTIDE SEQUENCE [LARGE SCALE GENOMIC DNA]</scope>
</reference>
<gene>
    <name evidence="1" type="ORF">ACD_2C00152G0007</name>
</gene>
<organism evidence="1">
    <name type="scientific">uncultured bacterium</name>
    <name type="common">gcode 4</name>
    <dbReference type="NCBI Taxonomy" id="1234023"/>
    <lineage>
        <taxon>Bacteria</taxon>
        <taxon>environmental samples</taxon>
    </lineage>
</organism>
<protein>
    <submittedName>
        <fullName evidence="1">Uncharacterized protein</fullName>
    </submittedName>
</protein>
<dbReference type="AlphaFoldDB" id="K2G2W2"/>